<dbReference type="Proteomes" id="UP000007267">
    <property type="component" value="Unassembled WGS sequence"/>
</dbReference>
<evidence type="ECO:0000313" key="7">
    <source>
        <dbReference type="Ensembl" id="ENSPSIP00000016627.1"/>
    </source>
</evidence>
<evidence type="ECO:0000256" key="1">
    <source>
        <dbReference type="ARBA" id="ARBA00004123"/>
    </source>
</evidence>
<dbReference type="STRING" id="13735.ENSPSIP00000016627"/>
<dbReference type="eggNOG" id="KOG3582">
    <property type="taxonomic scope" value="Eukaryota"/>
</dbReference>
<accession>K7G8L6</accession>
<reference evidence="8" key="1">
    <citation type="submission" date="2011-10" db="EMBL/GenBank/DDBJ databases">
        <authorList>
            <consortium name="Soft-shell Turtle Genome Consortium"/>
        </authorList>
    </citation>
    <scope>NUCLEOTIDE SEQUENCE [LARGE SCALE GENOMIC DNA]</scope>
    <source>
        <strain evidence="8">Daiwa-1</strain>
    </source>
</reference>
<protein>
    <recommendedName>
        <fullName evidence="9">MLX interacting protein</fullName>
    </recommendedName>
</protein>
<evidence type="ECO:0000256" key="2">
    <source>
        <dbReference type="ARBA" id="ARBA00023015"/>
    </source>
</evidence>
<comment type="subcellular location">
    <subcellularLocation>
        <location evidence="1">Nucleus</location>
    </subcellularLocation>
</comment>
<feature type="compositionally biased region" description="Low complexity" evidence="6">
    <location>
        <begin position="180"/>
        <end position="199"/>
    </location>
</feature>
<organism evidence="7 8">
    <name type="scientific">Pelodiscus sinensis</name>
    <name type="common">Chinese softshell turtle</name>
    <name type="synonym">Trionyx sinensis</name>
    <dbReference type="NCBI Taxonomy" id="13735"/>
    <lineage>
        <taxon>Eukaryota</taxon>
        <taxon>Metazoa</taxon>
        <taxon>Chordata</taxon>
        <taxon>Craniata</taxon>
        <taxon>Vertebrata</taxon>
        <taxon>Euteleostomi</taxon>
        <taxon>Archelosauria</taxon>
        <taxon>Testudinata</taxon>
        <taxon>Testudines</taxon>
        <taxon>Cryptodira</taxon>
        <taxon>Trionychia</taxon>
        <taxon>Trionychidae</taxon>
        <taxon>Pelodiscus</taxon>
    </lineage>
</organism>
<evidence type="ECO:0000256" key="4">
    <source>
        <dbReference type="ARBA" id="ARBA00023163"/>
    </source>
</evidence>
<keyword evidence="3" id="KW-0238">DNA-binding</keyword>
<name>K7G8L6_PELSI</name>
<reference evidence="8" key="2">
    <citation type="journal article" date="2013" name="Nat. Genet.">
        <title>The draft genomes of soft-shell turtle and green sea turtle yield insights into the development and evolution of the turtle-specific body plan.</title>
        <authorList>
            <person name="Wang Z."/>
            <person name="Pascual-Anaya J."/>
            <person name="Zadissa A."/>
            <person name="Li W."/>
            <person name="Niimura Y."/>
            <person name="Huang Z."/>
            <person name="Li C."/>
            <person name="White S."/>
            <person name="Xiong Z."/>
            <person name="Fang D."/>
            <person name="Wang B."/>
            <person name="Ming Y."/>
            <person name="Chen Y."/>
            <person name="Zheng Y."/>
            <person name="Kuraku S."/>
            <person name="Pignatelli M."/>
            <person name="Herrero J."/>
            <person name="Beal K."/>
            <person name="Nozawa M."/>
            <person name="Li Q."/>
            <person name="Wang J."/>
            <person name="Zhang H."/>
            <person name="Yu L."/>
            <person name="Shigenobu S."/>
            <person name="Wang J."/>
            <person name="Liu J."/>
            <person name="Flicek P."/>
            <person name="Searle S."/>
            <person name="Wang J."/>
            <person name="Kuratani S."/>
            <person name="Yin Y."/>
            <person name="Aken B."/>
            <person name="Zhang G."/>
            <person name="Irie N."/>
        </authorList>
    </citation>
    <scope>NUCLEOTIDE SEQUENCE [LARGE SCALE GENOMIC DNA]</scope>
    <source>
        <strain evidence="8">Daiwa-1</strain>
    </source>
</reference>
<sequence>MQYLEKRKNPVCHFVTPLDGSIDVEEHRRPEAIATEGKYWKRRIEIVIREYHKWRTYFKKRLQKHKDEDLSSLVRDDDLVLWHQSRYGRETPVPMEEESFLDADLLMSEFTDTLFSTLSSHQLVAWPNPREIAHLGNADMIQPGLSPLQPNLDFMDTFEPFQDIFSSSRSGNMFTSLPAASSSMTDNSSHSSQSSVLPSDTLSSTLPTGNLSEELIASSVPAPVIPDVGANQCSSIRSGGSGVGPPPLAINLCYFLSLTSLLYCLRIHYPAHSQRGTSVKN</sequence>
<keyword evidence="4" id="KW-0804">Transcription</keyword>
<evidence type="ECO:0008006" key="9">
    <source>
        <dbReference type="Google" id="ProtNLM"/>
    </source>
</evidence>
<keyword evidence="8" id="KW-1185">Reference proteome</keyword>
<evidence type="ECO:0000256" key="3">
    <source>
        <dbReference type="ARBA" id="ARBA00023125"/>
    </source>
</evidence>
<proteinExistence type="predicted"/>
<evidence type="ECO:0000313" key="8">
    <source>
        <dbReference type="Proteomes" id="UP000007267"/>
    </source>
</evidence>
<dbReference type="InterPro" id="IPR052207">
    <property type="entry name" value="Max-like/E-box_TFs"/>
</dbReference>
<dbReference type="PANTHER" id="PTHR15741:SF23">
    <property type="entry name" value="MLX-INTERACTING PROTEIN"/>
    <property type="match status" value="1"/>
</dbReference>
<dbReference type="GeneTree" id="ENSGT00940000158691"/>
<dbReference type="Ensembl" id="ENSPSIT00000016703.1">
    <property type="protein sequence ID" value="ENSPSIP00000016627.1"/>
    <property type="gene ID" value="ENSPSIG00000014823.1"/>
</dbReference>
<dbReference type="AlphaFoldDB" id="K7G8L6"/>
<reference evidence="7" key="4">
    <citation type="submission" date="2025-09" db="UniProtKB">
        <authorList>
            <consortium name="Ensembl"/>
        </authorList>
    </citation>
    <scope>IDENTIFICATION</scope>
</reference>
<dbReference type="GO" id="GO:0000981">
    <property type="term" value="F:DNA-binding transcription factor activity, RNA polymerase II-specific"/>
    <property type="evidence" value="ECO:0007669"/>
    <property type="project" value="TreeGrafter"/>
</dbReference>
<dbReference type="EMBL" id="AGCU01088560">
    <property type="status" value="NOT_ANNOTATED_CDS"/>
    <property type="molecule type" value="Genomic_DNA"/>
</dbReference>
<feature type="region of interest" description="Disordered" evidence="6">
    <location>
        <begin position="178"/>
        <end position="204"/>
    </location>
</feature>
<dbReference type="PANTHER" id="PTHR15741">
    <property type="entry name" value="BASIC HELIX-LOOP-HELIX ZIP TRANSCRIPTION FACTOR"/>
    <property type="match status" value="1"/>
</dbReference>
<evidence type="ECO:0000256" key="5">
    <source>
        <dbReference type="ARBA" id="ARBA00023242"/>
    </source>
</evidence>
<reference evidence="7" key="3">
    <citation type="submission" date="2025-08" db="UniProtKB">
        <authorList>
            <consortium name="Ensembl"/>
        </authorList>
    </citation>
    <scope>IDENTIFICATION</scope>
</reference>
<dbReference type="GO" id="GO:0000978">
    <property type="term" value="F:RNA polymerase II cis-regulatory region sequence-specific DNA binding"/>
    <property type="evidence" value="ECO:0007669"/>
    <property type="project" value="TreeGrafter"/>
</dbReference>
<evidence type="ECO:0000256" key="6">
    <source>
        <dbReference type="SAM" id="MobiDB-lite"/>
    </source>
</evidence>
<dbReference type="HOGENOM" id="CLU_990331_0_0_1"/>
<keyword evidence="2" id="KW-0805">Transcription regulation</keyword>
<keyword evidence="5" id="KW-0539">Nucleus</keyword>
<dbReference type="GO" id="GO:0005634">
    <property type="term" value="C:nucleus"/>
    <property type="evidence" value="ECO:0007669"/>
    <property type="project" value="UniProtKB-SubCell"/>
</dbReference>